<keyword evidence="1" id="KW-0175">Coiled coil</keyword>
<keyword evidence="4" id="KW-1185">Reference proteome</keyword>
<gene>
    <name evidence="3" type="ORF">OT_ostta03g02710</name>
</gene>
<evidence type="ECO:0000313" key="3">
    <source>
        <dbReference type="EMBL" id="CAL52920.1"/>
    </source>
</evidence>
<dbReference type="AlphaFoldDB" id="Q01CN3"/>
<accession>Q01CN3</accession>
<feature type="compositionally biased region" description="Pro residues" evidence="2">
    <location>
        <begin position="104"/>
        <end position="115"/>
    </location>
</feature>
<dbReference type="EMBL" id="CAID01000003">
    <property type="protein sequence ID" value="CAL52920.1"/>
    <property type="molecule type" value="Genomic_DNA"/>
</dbReference>
<proteinExistence type="predicted"/>
<evidence type="ECO:0000256" key="2">
    <source>
        <dbReference type="SAM" id="MobiDB-lite"/>
    </source>
</evidence>
<name>Q01CN3_OSTTA</name>
<evidence type="ECO:0000256" key="1">
    <source>
        <dbReference type="SAM" id="Coils"/>
    </source>
</evidence>
<comment type="caution">
    <text evidence="3">The sequence shown here is derived from an EMBL/GenBank/DDBJ whole genome shotgun (WGS) entry which is preliminary data.</text>
</comment>
<dbReference type="OMA" id="MEMQECS"/>
<sequence>MAWDDGIERGDAVDDDALLADAAENPYFNDAFREALEDARRRQSEERMRNKAKIDDEVSQIMAKVRAERAMRAAAMGQTVEEGGEGGSEPAKETEPEPVTPAAEAPPTPSSPPQRPMVQSTPTQVVSGDSQFTDLLERHILEMTETSKNNIAKLTNAKAAVEESLANERVQLARLEMLMDRVKKESRYRRADEALRRRKQQ</sequence>
<feature type="coiled-coil region" evidence="1">
    <location>
        <begin position="151"/>
        <end position="185"/>
    </location>
</feature>
<feature type="compositionally biased region" description="Polar residues" evidence="2">
    <location>
        <begin position="117"/>
        <end position="131"/>
    </location>
</feature>
<evidence type="ECO:0000313" key="4">
    <source>
        <dbReference type="Proteomes" id="UP000009170"/>
    </source>
</evidence>
<reference evidence="4" key="1">
    <citation type="journal article" date="2006" name="Proc. Natl. Acad. Sci. U.S.A.">
        <title>Genome analysis of the smallest free-living eukaryote Ostreococcus tauri unveils many unique features.</title>
        <authorList>
            <person name="Derelle E."/>
            <person name="Ferraz C."/>
            <person name="Rombauts S."/>
            <person name="Rouze P."/>
            <person name="Worden A.Z."/>
            <person name="Robbens S."/>
            <person name="Partensky F."/>
            <person name="Degroeve S."/>
            <person name="Echeynie S."/>
            <person name="Cooke R."/>
            <person name="Saeys Y."/>
            <person name="Wuyts J."/>
            <person name="Jabbari K."/>
            <person name="Bowler C."/>
            <person name="Panaud O."/>
            <person name="Piegu B."/>
            <person name="Ball S.G."/>
            <person name="Ral J.-P."/>
            <person name="Bouget F.-Y."/>
            <person name="Piganeau G."/>
            <person name="De Baets B."/>
            <person name="Picard A."/>
            <person name="Delseny M."/>
            <person name="Demaille J."/>
            <person name="Van de Peer Y."/>
            <person name="Moreau H."/>
        </authorList>
    </citation>
    <scope>NUCLEOTIDE SEQUENCE [LARGE SCALE GENOMIC DNA]</scope>
    <source>
        <strain evidence="4">OTTH 0595 / CCAP 157/2 / RCC745</strain>
    </source>
</reference>
<dbReference type="InParanoid" id="Q01CN3"/>
<dbReference type="OrthoDB" id="10650297at2759"/>
<dbReference type="Proteomes" id="UP000009170">
    <property type="component" value="Unassembled WGS sequence"/>
</dbReference>
<organism evidence="3 4">
    <name type="scientific">Ostreococcus tauri</name>
    <name type="common">Marine green alga</name>
    <dbReference type="NCBI Taxonomy" id="70448"/>
    <lineage>
        <taxon>Eukaryota</taxon>
        <taxon>Viridiplantae</taxon>
        <taxon>Chlorophyta</taxon>
        <taxon>Mamiellophyceae</taxon>
        <taxon>Mamiellales</taxon>
        <taxon>Bathycoccaceae</taxon>
        <taxon>Ostreococcus</taxon>
    </lineage>
</organism>
<protein>
    <submittedName>
        <fullName evidence="3">Unnamed product</fullName>
    </submittedName>
</protein>
<dbReference type="RefSeq" id="XP_003078180.1">
    <property type="nucleotide sequence ID" value="XM_003078132.1"/>
</dbReference>
<dbReference type="KEGG" id="ota:OT_ostta03g02710"/>
<dbReference type="GeneID" id="9833820"/>
<reference evidence="3 4" key="2">
    <citation type="journal article" date="2014" name="BMC Genomics">
        <title>An improved genome of the model marine alga Ostreococcus tauri unfolds by assessing Illumina de novo assemblies.</title>
        <authorList>
            <person name="Blanc-Mathieu R."/>
            <person name="Verhelst B."/>
            <person name="Derelle E."/>
            <person name="Rombauts S."/>
            <person name="Bouget F.Y."/>
            <person name="Carre I."/>
            <person name="Chateau A."/>
            <person name="Eyre-Walker A."/>
            <person name="Grimsley N."/>
            <person name="Moreau H."/>
            <person name="Piegu B."/>
            <person name="Rivals E."/>
            <person name="Schackwitz W."/>
            <person name="Van de Peer Y."/>
            <person name="Piganeau G."/>
        </authorList>
    </citation>
    <scope>NUCLEOTIDE SEQUENCE [LARGE SCALE GENOMIC DNA]</scope>
    <source>
        <strain evidence="4">OTTH 0595 / CCAP 157/2 / RCC745</strain>
    </source>
</reference>
<feature type="region of interest" description="Disordered" evidence="2">
    <location>
        <begin position="69"/>
        <end position="131"/>
    </location>
</feature>